<keyword evidence="4" id="KW-1185">Reference proteome</keyword>
<keyword evidence="1" id="KW-0472">Membrane</keyword>
<feature type="domain" description="Bifunctional inhibitor/plant lipid transfer protein/seed storage helical" evidence="2">
    <location>
        <begin position="122"/>
        <end position="189"/>
    </location>
</feature>
<dbReference type="Proteomes" id="UP000694240">
    <property type="component" value="Chromosome 11"/>
</dbReference>
<gene>
    <name evidence="3" type="ORF">ISN45_Aa06g040130</name>
</gene>
<evidence type="ECO:0000313" key="3">
    <source>
        <dbReference type="EMBL" id="KAG7553496.1"/>
    </source>
</evidence>
<protein>
    <submittedName>
        <fullName evidence="3">Bifunctional inhibitor/plant lipid transfer protein/seed storage helical domain superfamily</fullName>
    </submittedName>
</protein>
<dbReference type="InterPro" id="IPR027923">
    <property type="entry name" value="Hydrophob_seed_dom"/>
</dbReference>
<dbReference type="Pfam" id="PF14547">
    <property type="entry name" value="Hydrophob_seed"/>
    <property type="match status" value="1"/>
</dbReference>
<name>A0A8T1Z4Z8_9BRAS</name>
<dbReference type="InterPro" id="IPR016140">
    <property type="entry name" value="Bifunc_inhib/LTP/seed_store"/>
</dbReference>
<reference evidence="3 4" key="1">
    <citation type="submission" date="2020-12" db="EMBL/GenBank/DDBJ databases">
        <title>Concerted genomic and epigenomic changes stabilize Arabidopsis allopolyploids.</title>
        <authorList>
            <person name="Chen Z."/>
        </authorList>
    </citation>
    <scope>NUCLEOTIDE SEQUENCE [LARGE SCALE GENOMIC DNA]</scope>
    <source>
        <strain evidence="3">Allo738</strain>
        <tissue evidence="3">Leaf</tissue>
    </source>
</reference>
<proteinExistence type="predicted"/>
<keyword evidence="1" id="KW-0812">Transmembrane</keyword>
<evidence type="ECO:0000256" key="1">
    <source>
        <dbReference type="SAM" id="Phobius"/>
    </source>
</evidence>
<dbReference type="SMART" id="SM00499">
    <property type="entry name" value="AAI"/>
    <property type="match status" value="1"/>
</dbReference>
<dbReference type="CDD" id="cd01958">
    <property type="entry name" value="HPS_like"/>
    <property type="match status" value="1"/>
</dbReference>
<dbReference type="InterPro" id="IPR051636">
    <property type="entry name" value="Plant_LTP/defense-related"/>
</dbReference>
<comment type="caution">
    <text evidence="3">The sequence shown here is derived from an EMBL/GenBank/DDBJ whole genome shotgun (WGS) entry which is preliminary data.</text>
</comment>
<dbReference type="PANTHER" id="PTHR31731">
    <property type="match status" value="1"/>
</dbReference>
<evidence type="ECO:0000259" key="2">
    <source>
        <dbReference type="SMART" id="SM00499"/>
    </source>
</evidence>
<feature type="transmembrane region" description="Helical" evidence="1">
    <location>
        <begin position="62"/>
        <end position="80"/>
    </location>
</feature>
<sequence>MCRFRTATPTATTVFLSDRKRLSQDFNLEKKTNTFYRTRDNTNNYGHKATMIKAPTKKERKLLRPLFFLIGFKINLMGISKALRSLLILLLLNITFFFGHVTPGATAKPCPPSPTKQATTKCPRDTLKFGVCGSWLGLVREVIGTPPSQECCSLIKGLADFEAAVCLCTALKTSILGVLRSKFPLLSLCFSTLAAKMFLRDLSANIIICPLSPLINERTFRDLEIVACIMYLYMQNLQRDLCFG</sequence>
<accession>A0A8T1Z4Z8</accession>
<dbReference type="EMBL" id="JAEFBK010000011">
    <property type="protein sequence ID" value="KAG7553496.1"/>
    <property type="molecule type" value="Genomic_DNA"/>
</dbReference>
<dbReference type="AlphaFoldDB" id="A0A8T1Z4Z8"/>
<organism evidence="3 4">
    <name type="scientific">Arabidopsis thaliana x Arabidopsis arenosa</name>
    <dbReference type="NCBI Taxonomy" id="1240361"/>
    <lineage>
        <taxon>Eukaryota</taxon>
        <taxon>Viridiplantae</taxon>
        <taxon>Streptophyta</taxon>
        <taxon>Embryophyta</taxon>
        <taxon>Tracheophyta</taxon>
        <taxon>Spermatophyta</taxon>
        <taxon>Magnoliopsida</taxon>
        <taxon>eudicotyledons</taxon>
        <taxon>Gunneridae</taxon>
        <taxon>Pentapetalae</taxon>
        <taxon>rosids</taxon>
        <taxon>malvids</taxon>
        <taxon>Brassicales</taxon>
        <taxon>Brassicaceae</taxon>
        <taxon>Camelineae</taxon>
        <taxon>Arabidopsis</taxon>
    </lineage>
</organism>
<evidence type="ECO:0000313" key="4">
    <source>
        <dbReference type="Proteomes" id="UP000694240"/>
    </source>
</evidence>
<keyword evidence="1" id="KW-1133">Transmembrane helix</keyword>